<dbReference type="SUPFAM" id="SSF54427">
    <property type="entry name" value="NTF2-like"/>
    <property type="match status" value="1"/>
</dbReference>
<organism evidence="2 3">
    <name type="scientific">Flaviramulus multivorans</name>
    <dbReference type="NCBI Taxonomy" id="1304750"/>
    <lineage>
        <taxon>Bacteria</taxon>
        <taxon>Pseudomonadati</taxon>
        <taxon>Bacteroidota</taxon>
        <taxon>Flavobacteriia</taxon>
        <taxon>Flavobacteriales</taxon>
        <taxon>Flavobacteriaceae</taxon>
        <taxon>Flaviramulus</taxon>
    </lineage>
</organism>
<reference evidence="2 3" key="1">
    <citation type="submission" date="2022-01" db="EMBL/GenBank/DDBJ databases">
        <title>Draft genome sequence of Sabulilitoribacter multivorans KCTC 32326.</title>
        <authorList>
            <person name="Oh J.-S."/>
        </authorList>
    </citation>
    <scope>NUCLEOTIDE SEQUENCE [LARGE SCALE GENOMIC DNA]</scope>
    <source>
        <strain evidence="2 3">M-M16</strain>
    </source>
</reference>
<feature type="signal peptide" evidence="1">
    <location>
        <begin position="1"/>
        <end position="19"/>
    </location>
</feature>
<keyword evidence="3" id="KW-1185">Reference proteome</keyword>
<name>A0ABS9IID0_9FLAO</name>
<dbReference type="RefSeq" id="WP_237230822.1">
    <property type="nucleotide sequence ID" value="NZ_JAKKDV010000002.1"/>
</dbReference>
<dbReference type="InterPro" id="IPR032710">
    <property type="entry name" value="NTF2-like_dom_sf"/>
</dbReference>
<sequence length="147" mass="16759">MKKSIVLFVLLATFSFVNAQSNAEKESVEKACLNYIEGFYEGDESKLKASLQPSLNKFGFWKNKEGDYEQQNPMSFENALAYARIVLEKKQFPKPDAPKKVEVLDVGNSIASAKITAWWGIDYILLSKRGDKWMIEQVLWEGPLEKS</sequence>
<evidence type="ECO:0000313" key="3">
    <source>
        <dbReference type="Proteomes" id="UP001200022"/>
    </source>
</evidence>
<protein>
    <submittedName>
        <fullName evidence="2">Nuclear transport factor 2 family protein</fullName>
    </submittedName>
</protein>
<dbReference type="Gene3D" id="3.10.450.50">
    <property type="match status" value="1"/>
</dbReference>
<gene>
    <name evidence="2" type="ORF">L3X39_05765</name>
</gene>
<dbReference type="InterPro" id="IPR039437">
    <property type="entry name" value="FrzH/put_lumazine-bd"/>
</dbReference>
<accession>A0ABS9IID0</accession>
<keyword evidence="1" id="KW-0732">Signal</keyword>
<dbReference type="Proteomes" id="UP001200022">
    <property type="component" value="Unassembled WGS sequence"/>
</dbReference>
<evidence type="ECO:0000256" key="1">
    <source>
        <dbReference type="SAM" id="SignalP"/>
    </source>
</evidence>
<dbReference type="EMBL" id="JAKKDV010000002">
    <property type="protein sequence ID" value="MCF7560138.1"/>
    <property type="molecule type" value="Genomic_DNA"/>
</dbReference>
<dbReference type="Pfam" id="PF12893">
    <property type="entry name" value="Lumazine_bd_2"/>
    <property type="match status" value="1"/>
</dbReference>
<evidence type="ECO:0000313" key="2">
    <source>
        <dbReference type="EMBL" id="MCF7560138.1"/>
    </source>
</evidence>
<feature type="chain" id="PRO_5047489168" evidence="1">
    <location>
        <begin position="20"/>
        <end position="147"/>
    </location>
</feature>
<proteinExistence type="predicted"/>
<comment type="caution">
    <text evidence="2">The sequence shown here is derived from an EMBL/GenBank/DDBJ whole genome shotgun (WGS) entry which is preliminary data.</text>
</comment>